<evidence type="ECO:0000313" key="4">
    <source>
        <dbReference type="Proteomes" id="UP000694559"/>
    </source>
</evidence>
<dbReference type="Ensembl" id="ENSNNAT00000014009.1">
    <property type="protein sequence ID" value="ENSNNAP00000013379.1"/>
    <property type="gene ID" value="ENSNNAG00000009024.1"/>
</dbReference>
<dbReference type="SUPFAM" id="SSF57667">
    <property type="entry name" value="beta-beta-alpha zinc fingers"/>
    <property type="match status" value="1"/>
</dbReference>
<dbReference type="GO" id="GO:0008270">
    <property type="term" value="F:zinc ion binding"/>
    <property type="evidence" value="ECO:0007669"/>
    <property type="project" value="UniProtKB-KW"/>
</dbReference>
<proteinExistence type="predicted"/>
<accession>A0A8C6XEQ6</accession>
<keyword evidence="1" id="KW-0863">Zinc-finger</keyword>
<keyword evidence="1" id="KW-0862">Zinc</keyword>
<dbReference type="Gene3D" id="3.30.160.60">
    <property type="entry name" value="Classic Zinc Finger"/>
    <property type="match status" value="1"/>
</dbReference>
<dbReference type="InterPro" id="IPR036236">
    <property type="entry name" value="Znf_C2H2_sf"/>
</dbReference>
<protein>
    <recommendedName>
        <fullName evidence="2">C2H2-type domain-containing protein</fullName>
    </recommendedName>
</protein>
<keyword evidence="4" id="KW-1185">Reference proteome</keyword>
<keyword evidence="1" id="KW-0479">Metal-binding</keyword>
<dbReference type="Proteomes" id="UP000694559">
    <property type="component" value="Unplaced"/>
</dbReference>
<dbReference type="OrthoDB" id="8922241at2759"/>
<name>A0A8C6XEQ6_NAJNA</name>
<evidence type="ECO:0000256" key="1">
    <source>
        <dbReference type="PROSITE-ProRule" id="PRU00042"/>
    </source>
</evidence>
<sequence length="111" mass="12790">PAEEKQRGENQEEISSWKKSMWISKVHEKSVEEKLHRGACCGEDTTCKSQLIMHERIQTGEKPYKYSEYGKSFLVVHGRTQTERRNTSAPNVVNTLVSMATLEDSYQIENI</sequence>
<dbReference type="AlphaFoldDB" id="A0A8C6XEQ6"/>
<feature type="domain" description="C2H2-type" evidence="2">
    <location>
        <begin position="36"/>
        <end position="63"/>
    </location>
</feature>
<reference evidence="3" key="1">
    <citation type="submission" date="2025-08" db="UniProtKB">
        <authorList>
            <consortium name="Ensembl"/>
        </authorList>
    </citation>
    <scope>IDENTIFICATION</scope>
</reference>
<evidence type="ECO:0000259" key="2">
    <source>
        <dbReference type="PROSITE" id="PS50157"/>
    </source>
</evidence>
<dbReference type="PROSITE" id="PS50157">
    <property type="entry name" value="ZINC_FINGER_C2H2_2"/>
    <property type="match status" value="1"/>
</dbReference>
<organism evidence="3 4">
    <name type="scientific">Naja naja</name>
    <name type="common">Indian cobra</name>
    <dbReference type="NCBI Taxonomy" id="35670"/>
    <lineage>
        <taxon>Eukaryota</taxon>
        <taxon>Metazoa</taxon>
        <taxon>Chordata</taxon>
        <taxon>Craniata</taxon>
        <taxon>Vertebrata</taxon>
        <taxon>Euteleostomi</taxon>
        <taxon>Lepidosauria</taxon>
        <taxon>Squamata</taxon>
        <taxon>Bifurcata</taxon>
        <taxon>Unidentata</taxon>
        <taxon>Episquamata</taxon>
        <taxon>Toxicofera</taxon>
        <taxon>Serpentes</taxon>
        <taxon>Colubroidea</taxon>
        <taxon>Elapidae</taxon>
        <taxon>Elapinae</taxon>
        <taxon>Naja</taxon>
    </lineage>
</organism>
<reference evidence="3" key="2">
    <citation type="submission" date="2025-09" db="UniProtKB">
        <authorList>
            <consortium name="Ensembl"/>
        </authorList>
    </citation>
    <scope>IDENTIFICATION</scope>
</reference>
<evidence type="ECO:0000313" key="3">
    <source>
        <dbReference type="Ensembl" id="ENSNNAP00000013379.1"/>
    </source>
</evidence>
<dbReference type="InterPro" id="IPR013087">
    <property type="entry name" value="Znf_C2H2_type"/>
</dbReference>